<dbReference type="AlphaFoldDB" id="A0AAJ7N408"/>
<sequence>MIIGADANACHVSWGSSVTNDRGVKLMDFINNNGLIWLNEGSTPTFSMSVREEVLDVTMVSMEIRSALSSWRVLDDPSLSDHTFISFVLKVRGIQASRIVSEKKSLNVERFMESLGNKLTDSPRVYGTPDEIDAYMEFITTAIVEAASGPLTRKLKGYHSKLPWWNLNLQQLNEKTDLKLDREIRKAKKKSWREFCKGLNKMQDIARINKILERVEQNNLGLLKRENGTLTNNIKETLELLISEHFPGAMNDSNEALTMGAASEDVLSSRGARPDWSLASKIISEEKISWAIGTFLPYKTPGPDGILPKYLKPGKTDYATPKAFRPISLTSFLLKTMEKQIDRYIKDE</sequence>
<dbReference type="KEGG" id="ccal:108622427"/>
<reference evidence="3" key="1">
    <citation type="submission" date="2025-08" db="UniProtKB">
        <authorList>
            <consortium name="RefSeq"/>
        </authorList>
    </citation>
    <scope>IDENTIFICATION</scope>
    <source>
        <tissue evidence="3">Whole body</tissue>
    </source>
</reference>
<evidence type="ECO:0000313" key="3">
    <source>
        <dbReference type="RefSeq" id="XP_017875793.1"/>
    </source>
</evidence>
<dbReference type="PANTHER" id="PTHR33273:SF4">
    <property type="entry name" value="ENDONUCLEASE_EXONUCLEASE_PHOSPHATASE DOMAIN-CONTAINING PROTEIN"/>
    <property type="match status" value="1"/>
</dbReference>
<evidence type="ECO:0000313" key="2">
    <source>
        <dbReference type="Proteomes" id="UP000694925"/>
    </source>
</evidence>
<dbReference type="InterPro" id="IPR005135">
    <property type="entry name" value="Endo/exonuclease/phosphatase"/>
</dbReference>
<dbReference type="InterPro" id="IPR036691">
    <property type="entry name" value="Endo/exonu/phosph_ase_sf"/>
</dbReference>
<protein>
    <submittedName>
        <fullName evidence="3">Uncharacterized protein LOC108622427</fullName>
    </submittedName>
</protein>
<evidence type="ECO:0000259" key="1">
    <source>
        <dbReference type="Pfam" id="PF14529"/>
    </source>
</evidence>
<dbReference type="Pfam" id="PF14529">
    <property type="entry name" value="Exo_endo_phos_2"/>
    <property type="match status" value="1"/>
</dbReference>
<feature type="domain" description="Endonuclease/exonuclease/phosphatase" evidence="1">
    <location>
        <begin position="1"/>
        <end position="85"/>
    </location>
</feature>
<dbReference type="Gene3D" id="3.60.10.10">
    <property type="entry name" value="Endonuclease/exonuclease/phosphatase"/>
    <property type="match status" value="1"/>
</dbReference>
<dbReference type="RefSeq" id="XP_017875793.1">
    <property type="nucleotide sequence ID" value="XM_018020304.1"/>
</dbReference>
<feature type="non-terminal residue" evidence="3">
    <location>
        <position position="348"/>
    </location>
</feature>
<dbReference type="SUPFAM" id="SSF56219">
    <property type="entry name" value="DNase I-like"/>
    <property type="match status" value="1"/>
</dbReference>
<organism evidence="2 3">
    <name type="scientific">Ceratina calcarata</name>
    <dbReference type="NCBI Taxonomy" id="156304"/>
    <lineage>
        <taxon>Eukaryota</taxon>
        <taxon>Metazoa</taxon>
        <taxon>Ecdysozoa</taxon>
        <taxon>Arthropoda</taxon>
        <taxon>Hexapoda</taxon>
        <taxon>Insecta</taxon>
        <taxon>Pterygota</taxon>
        <taxon>Neoptera</taxon>
        <taxon>Endopterygota</taxon>
        <taxon>Hymenoptera</taxon>
        <taxon>Apocrita</taxon>
        <taxon>Aculeata</taxon>
        <taxon>Apoidea</taxon>
        <taxon>Anthophila</taxon>
        <taxon>Apidae</taxon>
        <taxon>Ceratina</taxon>
        <taxon>Zadontomerus</taxon>
    </lineage>
</organism>
<dbReference type="GO" id="GO:0003824">
    <property type="term" value="F:catalytic activity"/>
    <property type="evidence" value="ECO:0007669"/>
    <property type="project" value="InterPro"/>
</dbReference>
<gene>
    <name evidence="3" type="primary">LOC108622427</name>
</gene>
<proteinExistence type="predicted"/>
<accession>A0AAJ7N408</accession>
<name>A0AAJ7N408_9HYME</name>
<keyword evidence="2" id="KW-1185">Reference proteome</keyword>
<dbReference type="PANTHER" id="PTHR33273">
    <property type="entry name" value="DOMAIN-CONTAINING PROTEIN, PUTATIVE-RELATED"/>
    <property type="match status" value="1"/>
</dbReference>
<dbReference type="Proteomes" id="UP000694925">
    <property type="component" value="Unplaced"/>
</dbReference>
<dbReference type="GeneID" id="108622427"/>